<gene>
    <name evidence="11" type="ORF">BSZ39_10850</name>
</gene>
<dbReference type="GO" id="GO:0020037">
    <property type="term" value="F:heme binding"/>
    <property type="evidence" value="ECO:0007669"/>
    <property type="project" value="InterPro"/>
</dbReference>
<dbReference type="InterPro" id="IPR011008">
    <property type="entry name" value="Dimeric_a/b-barrel"/>
</dbReference>
<dbReference type="InterPro" id="IPR006311">
    <property type="entry name" value="TAT_signal"/>
</dbReference>
<keyword evidence="3" id="KW-0349">Heme</keyword>
<evidence type="ECO:0000256" key="4">
    <source>
        <dbReference type="ARBA" id="ARBA00022723"/>
    </source>
</evidence>
<accession>A0A1Q5PZY3</accession>
<evidence type="ECO:0000256" key="6">
    <source>
        <dbReference type="ARBA" id="ARBA00023002"/>
    </source>
</evidence>
<dbReference type="Proteomes" id="UP000185628">
    <property type="component" value="Unassembled WGS sequence"/>
</dbReference>
<dbReference type="SUPFAM" id="SSF54909">
    <property type="entry name" value="Dimeric alpha+beta barrel"/>
    <property type="match status" value="1"/>
</dbReference>
<evidence type="ECO:0000259" key="10">
    <source>
        <dbReference type="Pfam" id="PF20628"/>
    </source>
</evidence>
<dbReference type="OrthoDB" id="9781066at2"/>
<protein>
    <recommendedName>
        <fullName evidence="13">Dye decolorizing peroxidase</fullName>
    </recommendedName>
</protein>
<dbReference type="GO" id="GO:0005829">
    <property type="term" value="C:cytosol"/>
    <property type="evidence" value="ECO:0007669"/>
    <property type="project" value="TreeGrafter"/>
</dbReference>
<dbReference type="PANTHER" id="PTHR30521">
    <property type="entry name" value="DEFERROCHELATASE/PEROXIDASE"/>
    <property type="match status" value="1"/>
</dbReference>
<comment type="similarity">
    <text evidence="8">Belongs to the DyP-type peroxidase family.</text>
</comment>
<evidence type="ECO:0000256" key="7">
    <source>
        <dbReference type="ARBA" id="ARBA00023004"/>
    </source>
</evidence>
<organism evidence="11 12">
    <name type="scientific">Bowdeniella nasicola</name>
    <dbReference type="NCBI Taxonomy" id="208480"/>
    <lineage>
        <taxon>Bacteria</taxon>
        <taxon>Bacillati</taxon>
        <taxon>Actinomycetota</taxon>
        <taxon>Actinomycetes</taxon>
        <taxon>Actinomycetales</taxon>
        <taxon>Actinomycetaceae</taxon>
        <taxon>Bowdeniella</taxon>
    </lineage>
</organism>
<evidence type="ECO:0000256" key="8">
    <source>
        <dbReference type="ARBA" id="ARBA00025737"/>
    </source>
</evidence>
<dbReference type="InterPro" id="IPR048327">
    <property type="entry name" value="Dyp_perox_N"/>
</dbReference>
<keyword evidence="5" id="KW-0732">Signal</keyword>
<evidence type="ECO:0000259" key="9">
    <source>
        <dbReference type="Pfam" id="PF04261"/>
    </source>
</evidence>
<evidence type="ECO:0000256" key="5">
    <source>
        <dbReference type="ARBA" id="ARBA00022729"/>
    </source>
</evidence>
<sequence length="429" mass="45986">MTDTNEQSSTRPASRRDVLIGAGGVTLGAAAAWGVGALRAAGLQPAADAPFPGTSGAPQSVGHKTGAGAGAFGDAVVDCHGVNQAGIATSPQGFLVLTAFDLAASTDLARMRRLMRLWTEDIERLTTGAATITDTEPELAHLPASLTVTVGFGPTLFDKLGIADKRPSWLAQLPAYPIDQLRDEFTGGDLVVQVCSDDPITATHAARVLAKEAKFFATPRWTQQGSRNAPGVTAPGATMRNHFGQLDGTRNPDPAEEPNLIFRKDSERWLDGGSSMVVRRIHMDLDRWDEIDVPARDIVLGRTQATGAPLTGEKEFDEPDLEARGELGFPIIDVAAHIRRARTDDGSQRILRRPYNYVEIPDAGQISNVGLVFIAFQADLQHQYLPLQAQLAELDLLNQWTTPIGSAVFAIPRGFAPGEVLGEDLFGRE</sequence>
<dbReference type="PANTHER" id="PTHR30521:SF4">
    <property type="entry name" value="DEFERROCHELATASE"/>
    <property type="match status" value="1"/>
</dbReference>
<comment type="caution">
    <text evidence="11">The sequence shown here is derived from an EMBL/GenBank/DDBJ whole genome shotgun (WGS) entry which is preliminary data.</text>
</comment>
<keyword evidence="6" id="KW-0560">Oxidoreductase</keyword>
<dbReference type="InterPro" id="IPR006314">
    <property type="entry name" value="Dyp_peroxidase"/>
</dbReference>
<evidence type="ECO:0008006" key="13">
    <source>
        <dbReference type="Google" id="ProtNLM"/>
    </source>
</evidence>
<dbReference type="Pfam" id="PF20628">
    <property type="entry name" value="Dyp_perox_C"/>
    <property type="match status" value="1"/>
</dbReference>
<dbReference type="InterPro" id="IPR048328">
    <property type="entry name" value="Dyp_perox_C"/>
</dbReference>
<dbReference type="GO" id="GO:0046872">
    <property type="term" value="F:metal ion binding"/>
    <property type="evidence" value="ECO:0007669"/>
    <property type="project" value="UniProtKB-KW"/>
</dbReference>
<dbReference type="NCBIfam" id="TIGR01413">
    <property type="entry name" value="Dyp_perox_fam"/>
    <property type="match status" value="1"/>
</dbReference>
<reference evidence="12" key="1">
    <citation type="submission" date="2016-12" db="EMBL/GenBank/DDBJ databases">
        <authorList>
            <person name="Meng X."/>
        </authorList>
    </citation>
    <scope>NUCLEOTIDE SEQUENCE [LARGE SCALE GENOMIC DNA]</scope>
    <source>
        <strain evidence="12">DSM 19116</strain>
    </source>
</reference>
<dbReference type="EMBL" id="MQVR01000080">
    <property type="protein sequence ID" value="OKL53183.1"/>
    <property type="molecule type" value="Genomic_DNA"/>
</dbReference>
<feature type="domain" description="Dyp-type peroxidase N-terminal" evidence="9">
    <location>
        <begin position="84"/>
        <end position="225"/>
    </location>
</feature>
<name>A0A1Q5PZY3_9ACTO</name>
<dbReference type="AlphaFoldDB" id="A0A1Q5PZY3"/>
<keyword evidence="12" id="KW-1185">Reference proteome</keyword>
<evidence type="ECO:0000256" key="3">
    <source>
        <dbReference type="ARBA" id="ARBA00022617"/>
    </source>
</evidence>
<keyword evidence="2" id="KW-0575">Peroxidase</keyword>
<evidence type="ECO:0000313" key="11">
    <source>
        <dbReference type="EMBL" id="OKL53183.1"/>
    </source>
</evidence>
<dbReference type="PROSITE" id="PS51404">
    <property type="entry name" value="DYP_PEROXIDASE"/>
    <property type="match status" value="1"/>
</dbReference>
<comment type="cofactor">
    <cofactor evidence="1">
        <name>heme b</name>
        <dbReference type="ChEBI" id="CHEBI:60344"/>
    </cofactor>
</comment>
<evidence type="ECO:0000256" key="2">
    <source>
        <dbReference type="ARBA" id="ARBA00022559"/>
    </source>
</evidence>
<dbReference type="PROSITE" id="PS51318">
    <property type="entry name" value="TAT"/>
    <property type="match status" value="1"/>
</dbReference>
<evidence type="ECO:0000256" key="1">
    <source>
        <dbReference type="ARBA" id="ARBA00001970"/>
    </source>
</evidence>
<proteinExistence type="inferred from homology"/>
<keyword evidence="7" id="KW-0408">Iron</keyword>
<dbReference type="Pfam" id="PF04261">
    <property type="entry name" value="Dyp_perox_N"/>
    <property type="match status" value="1"/>
</dbReference>
<feature type="domain" description="Dyp-type peroxidase C-terminal" evidence="10">
    <location>
        <begin position="239"/>
        <end position="413"/>
    </location>
</feature>
<dbReference type="GO" id="GO:0004601">
    <property type="term" value="F:peroxidase activity"/>
    <property type="evidence" value="ECO:0007669"/>
    <property type="project" value="UniProtKB-KW"/>
</dbReference>
<dbReference type="RefSeq" id="WP_073717351.1">
    <property type="nucleotide sequence ID" value="NZ_MQVR01000080.1"/>
</dbReference>
<keyword evidence="4" id="KW-0479">Metal-binding</keyword>
<evidence type="ECO:0000313" key="12">
    <source>
        <dbReference type="Proteomes" id="UP000185628"/>
    </source>
</evidence>